<protein>
    <submittedName>
        <fullName evidence="1">Uncharacterized protein</fullName>
    </submittedName>
</protein>
<reference evidence="1 2" key="1">
    <citation type="journal article" date="2018" name="Int. J. Syst. Evol. Microbiol.">
        <title>Zhouia spongiae sp. nov., isolated from a marine sponge.</title>
        <authorList>
            <person name="Zhuang L."/>
            <person name="Lin B."/>
            <person name="Qin F."/>
            <person name="Luo L."/>
        </authorList>
    </citation>
    <scope>NUCLEOTIDE SEQUENCE [LARGE SCALE GENOMIC DNA]</scope>
    <source>
        <strain evidence="1 2">HN-Y44</strain>
    </source>
</reference>
<keyword evidence="2" id="KW-1185">Reference proteome</keyword>
<evidence type="ECO:0000313" key="2">
    <source>
        <dbReference type="Proteomes" id="UP000829476"/>
    </source>
</evidence>
<dbReference type="Proteomes" id="UP000829476">
    <property type="component" value="Chromosome"/>
</dbReference>
<evidence type="ECO:0000313" key="1">
    <source>
        <dbReference type="EMBL" id="UNZ00362.1"/>
    </source>
</evidence>
<sequence length="146" mass="16774">MKQIIFTLTFIISIPINGIAQSNVDVNEMVGFGCYEDGSQSKPVQKVSKLIDKEKYNSIIKLLDSENNAEKYLAVVVCEKLTELNKLTLTKELKEKISEIYKSNGIVSVCSGCVYWDKLTLKKILDKENDMRISTNYWLDYKFKKE</sequence>
<name>A0ABY3YRK2_9FLAO</name>
<gene>
    <name evidence="1" type="ORF">MQE36_08480</name>
</gene>
<proteinExistence type="predicted"/>
<dbReference type="RefSeq" id="WP_242938727.1">
    <property type="nucleotide sequence ID" value="NZ_CP094326.1"/>
</dbReference>
<organism evidence="1 2">
    <name type="scientific">Zhouia spongiae</name>
    <dbReference type="NCBI Taxonomy" id="2202721"/>
    <lineage>
        <taxon>Bacteria</taxon>
        <taxon>Pseudomonadati</taxon>
        <taxon>Bacteroidota</taxon>
        <taxon>Flavobacteriia</taxon>
        <taxon>Flavobacteriales</taxon>
        <taxon>Flavobacteriaceae</taxon>
        <taxon>Zhouia</taxon>
    </lineage>
</organism>
<dbReference type="EMBL" id="CP094326">
    <property type="protein sequence ID" value="UNZ00362.1"/>
    <property type="molecule type" value="Genomic_DNA"/>
</dbReference>
<accession>A0ABY3YRK2</accession>